<comment type="similarity">
    <text evidence="5 6">Belongs to the FtsA/MreB family.</text>
</comment>
<evidence type="ECO:0000256" key="4">
    <source>
        <dbReference type="ARBA" id="ARBA00022960"/>
    </source>
</evidence>
<evidence type="ECO:0000256" key="2">
    <source>
        <dbReference type="ARBA" id="ARBA00022741"/>
    </source>
</evidence>
<dbReference type="Proteomes" id="UP000886335">
    <property type="component" value="Unassembled WGS sequence"/>
</dbReference>
<dbReference type="GO" id="GO:0005737">
    <property type="term" value="C:cytoplasm"/>
    <property type="evidence" value="ECO:0007669"/>
    <property type="project" value="UniProtKB-SubCell"/>
</dbReference>
<sequence>MNVLDFLVINNSIDIGIDLGTANILIYLPEKGVVLNEPSMVARDKAKGTILTVGQEALDIHEKIHPGIITVRPIANGVIADYEATTVLIRELIRKVVPRTVGSMHRMVLSVPLGITPVETRALNDAAVKVGARELFFVYQPIAAAIGLGLDPFEAMGNMVVDIGGGTTDIAVMTYGGIASGESLRMAGNDINGRITQFFRNTFNLAISDYAAENVKLSMASAEELQDDASMVVRGMNVGTGLPESVTIHSEDINDALKPLFSLMITTIKKHIETLIVKPELALDILERGIFLTGGGSQIKGLSHKVQQETGIPIVPSKEPMTDVIKGVGIILENLEHYKPILGLDFKELKKEDS</sequence>
<dbReference type="PRINTS" id="PR01652">
    <property type="entry name" value="SHAPEPROTEIN"/>
</dbReference>
<comment type="subunit">
    <text evidence="6">Forms polymers.</text>
</comment>
<keyword evidence="1 6" id="KW-0963">Cytoplasm</keyword>
<dbReference type="GO" id="GO:0008360">
    <property type="term" value="P:regulation of cell shape"/>
    <property type="evidence" value="ECO:0007669"/>
    <property type="project" value="UniProtKB-UniRule"/>
</dbReference>
<evidence type="ECO:0000313" key="7">
    <source>
        <dbReference type="EMBL" id="HED31765.1"/>
    </source>
</evidence>
<reference evidence="7" key="1">
    <citation type="journal article" date="2020" name="mSystems">
        <title>Genome- and Community-Level Interaction Insights into Carbon Utilization and Element Cycling Functions of Hydrothermarchaeota in Hydrothermal Sediment.</title>
        <authorList>
            <person name="Zhou Z."/>
            <person name="Liu Y."/>
            <person name="Xu W."/>
            <person name="Pan J."/>
            <person name="Luo Z.H."/>
            <person name="Li M."/>
        </authorList>
    </citation>
    <scope>NUCLEOTIDE SEQUENCE [LARGE SCALE GENOMIC DNA]</scope>
    <source>
        <strain evidence="7">SpSt-1181</strain>
    </source>
</reference>
<evidence type="ECO:0000256" key="5">
    <source>
        <dbReference type="ARBA" id="ARBA00023458"/>
    </source>
</evidence>
<feature type="binding site" evidence="6">
    <location>
        <begin position="21"/>
        <end position="23"/>
    </location>
    <ligand>
        <name>ATP</name>
        <dbReference type="ChEBI" id="CHEBI:30616"/>
    </ligand>
</feature>
<organism evidence="7">
    <name type="scientific">Prosthecochloris aestuarii</name>
    <dbReference type="NCBI Taxonomy" id="1102"/>
    <lineage>
        <taxon>Bacteria</taxon>
        <taxon>Pseudomonadati</taxon>
        <taxon>Chlorobiota</taxon>
        <taxon>Chlorobiia</taxon>
        <taxon>Chlorobiales</taxon>
        <taxon>Chlorobiaceae</taxon>
        <taxon>Prosthecochloris</taxon>
    </lineage>
</organism>
<dbReference type="CDD" id="cd10225">
    <property type="entry name" value="ASKHA_NBD_MreB-like"/>
    <property type="match status" value="1"/>
</dbReference>
<name>A0A831WSP7_PROAE</name>
<dbReference type="HAMAP" id="MF_02207">
    <property type="entry name" value="MreB"/>
    <property type="match status" value="1"/>
</dbReference>
<feature type="binding site" evidence="6">
    <location>
        <begin position="165"/>
        <end position="167"/>
    </location>
    <ligand>
        <name>ATP</name>
        <dbReference type="ChEBI" id="CHEBI:30616"/>
    </ligand>
</feature>
<comment type="caution">
    <text evidence="6">Lacks conserved residue(s) required for the propagation of feature annotation.</text>
</comment>
<dbReference type="SUPFAM" id="SSF53067">
    <property type="entry name" value="Actin-like ATPase domain"/>
    <property type="match status" value="2"/>
</dbReference>
<comment type="caution">
    <text evidence="7">The sequence shown here is derived from an EMBL/GenBank/DDBJ whole genome shotgun (WGS) entry which is preliminary data.</text>
</comment>
<dbReference type="AlphaFoldDB" id="A0A831WSP7"/>
<evidence type="ECO:0000256" key="3">
    <source>
        <dbReference type="ARBA" id="ARBA00022840"/>
    </source>
</evidence>
<dbReference type="PANTHER" id="PTHR42749">
    <property type="entry name" value="CELL SHAPE-DETERMINING PROTEIN MREB"/>
    <property type="match status" value="1"/>
</dbReference>
<dbReference type="InterPro" id="IPR004753">
    <property type="entry name" value="MreB"/>
</dbReference>
<dbReference type="InterPro" id="IPR056546">
    <property type="entry name" value="MreB_MamK-like"/>
</dbReference>
<keyword evidence="2 6" id="KW-0547">Nucleotide-binding</keyword>
<dbReference type="PANTHER" id="PTHR42749:SF1">
    <property type="entry name" value="CELL SHAPE-DETERMINING PROTEIN MREB"/>
    <property type="match status" value="1"/>
</dbReference>
<feature type="binding site" evidence="6">
    <location>
        <begin position="213"/>
        <end position="216"/>
    </location>
    <ligand>
        <name>ATP</name>
        <dbReference type="ChEBI" id="CHEBI:30616"/>
    </ligand>
</feature>
<dbReference type="EMBL" id="DSBW01000192">
    <property type="protein sequence ID" value="HED31765.1"/>
    <property type="molecule type" value="Genomic_DNA"/>
</dbReference>
<gene>
    <name evidence="6" type="primary">mreB</name>
    <name evidence="7" type="ORF">ENN50_08855</name>
</gene>
<evidence type="ECO:0000256" key="6">
    <source>
        <dbReference type="HAMAP-Rule" id="MF_02207"/>
    </source>
</evidence>
<protein>
    <recommendedName>
        <fullName evidence="6">Cell shape-determining protein MreB</fullName>
    </recommendedName>
</protein>
<dbReference type="NCBIfam" id="NF010539">
    <property type="entry name" value="PRK13927.1"/>
    <property type="match status" value="1"/>
</dbReference>
<dbReference type="GO" id="GO:0005524">
    <property type="term" value="F:ATP binding"/>
    <property type="evidence" value="ECO:0007669"/>
    <property type="project" value="UniProtKB-KW"/>
</dbReference>
<comment type="function">
    <text evidence="6">Forms membrane-associated dynamic filaments that are essential for cell shape determination. Acts by regulating cell wall synthesis and cell elongation, and thus cell shape. A feedback loop between cell geometry and MreB localization may maintain elongated cell shape by targeting cell wall growth to regions of negative cell wall curvature.</text>
</comment>
<dbReference type="InterPro" id="IPR043129">
    <property type="entry name" value="ATPase_NBD"/>
</dbReference>
<dbReference type="Gene3D" id="3.30.420.40">
    <property type="match status" value="2"/>
</dbReference>
<keyword evidence="3 6" id="KW-0067">ATP-binding</keyword>
<comment type="subcellular location">
    <subcellularLocation>
        <location evidence="6">Cytoplasm</location>
    </subcellularLocation>
    <text evidence="6">Membrane-associated.</text>
</comment>
<proteinExistence type="inferred from homology"/>
<evidence type="ECO:0000256" key="1">
    <source>
        <dbReference type="ARBA" id="ARBA00022490"/>
    </source>
</evidence>
<keyword evidence="4 6" id="KW-0133">Cell shape</keyword>
<dbReference type="Pfam" id="PF06723">
    <property type="entry name" value="MreB_Mbl"/>
    <property type="match status" value="1"/>
</dbReference>
<dbReference type="GO" id="GO:0000902">
    <property type="term" value="P:cell morphogenesis"/>
    <property type="evidence" value="ECO:0007669"/>
    <property type="project" value="InterPro"/>
</dbReference>
<accession>A0A831WSP7</accession>